<gene>
    <name evidence="1" type="primary">SSN6_2</name>
    <name evidence="1" type="ORF">LPJ66_011009</name>
</gene>
<protein>
    <submittedName>
        <fullName evidence="1">Glucose repression mediator protein</fullName>
    </submittedName>
</protein>
<proteinExistence type="predicted"/>
<evidence type="ECO:0000313" key="2">
    <source>
        <dbReference type="Proteomes" id="UP001150581"/>
    </source>
</evidence>
<accession>A0ACC1HZH8</accession>
<feature type="non-terminal residue" evidence="1">
    <location>
        <position position="771"/>
    </location>
</feature>
<name>A0ACC1HZH8_9FUNG</name>
<dbReference type="Proteomes" id="UP001150581">
    <property type="component" value="Unassembled WGS sequence"/>
</dbReference>
<comment type="caution">
    <text evidence="1">The sequence shown here is derived from an EMBL/GenBank/DDBJ whole genome shotgun (WGS) entry which is preliminary data.</text>
</comment>
<reference evidence="1" key="1">
    <citation type="submission" date="2022-07" db="EMBL/GenBank/DDBJ databases">
        <title>Phylogenomic reconstructions and comparative analyses of Kickxellomycotina fungi.</title>
        <authorList>
            <person name="Reynolds N.K."/>
            <person name="Stajich J.E."/>
            <person name="Barry K."/>
            <person name="Grigoriev I.V."/>
            <person name="Crous P."/>
            <person name="Smith M.E."/>
        </authorList>
    </citation>
    <scope>NUCLEOTIDE SEQUENCE</scope>
    <source>
        <strain evidence="1">Benny 63K</strain>
    </source>
</reference>
<sequence>MRAIEVDKDKAEAHTWYLLGRCYMVQRQYNKAYEAYQQAVYRDGNNANYWCSIGVLYYQINQYRDALDAYSRAIRINPYLSEVWFDLGALYEACNNQVNDAIDAYTRAAELDRSNAVIEQRLDLLRRVQSTGQTSLSQSGPPPPSPVDPSIGPTATGQPNAPGGPAGESSVTGGAPGSLGAPPMSGAMGSALPPPPPEHVRHPSDMSQQHQQQQRGHAPIPPGMQHPGHGAPMPPPPQQQQQHPQHPQQHPQHPQQHPQHPHHQQQQQLAHQPKAPQHHHQGPAPAGRPEYPEDAGYGRYESMPRPEHPSGADTPTQAQESHYPNQAPPGGGSSYPGSAPYPGAPYPPTSMAQQAPPATRPYSTPGHPQSSTPYAQQPQQKPPSTGPYRNEDVHMASCNQSPMQPPQQPQQPPHRHQQQQQSIPAVDQTPISVSGSAFQQGPPPVNGYTAYSGPPSAAVDAHNSSRSPTRLQSPGFRQHQQHQPQPQSQTPMATNSHVQAPPSLPHQQSYLSDAARRKMKDDRQGEYLANDSSPSNNIAQKLPYSRNGSAKIGNSVTPSSGKQSTSVRAETRVSFSGDRDSDVAMADAQYASYKMAAPTAISATGAPTLASTMTAAAINLPQITTPVPASDFVTSSSSTPALSGPTAAPIRLPPVQLSGGGGSGGFNGSGSSVPSLGSSNGAPAMKLAADEAAAKGSSSSSAMSLVSSGETLSLASALAVADEDKEDSAINSLMSLSNVATTLTSRPQMSLLSPQPGLMSEKFGAEAVVTS</sequence>
<organism evidence="1 2">
    <name type="scientific">Kickxella alabastrina</name>
    <dbReference type="NCBI Taxonomy" id="61397"/>
    <lineage>
        <taxon>Eukaryota</taxon>
        <taxon>Fungi</taxon>
        <taxon>Fungi incertae sedis</taxon>
        <taxon>Zoopagomycota</taxon>
        <taxon>Kickxellomycotina</taxon>
        <taxon>Kickxellomycetes</taxon>
        <taxon>Kickxellales</taxon>
        <taxon>Kickxellaceae</taxon>
        <taxon>Kickxella</taxon>
    </lineage>
</organism>
<dbReference type="EMBL" id="JANBPG010003127">
    <property type="protein sequence ID" value="KAJ1883608.1"/>
    <property type="molecule type" value="Genomic_DNA"/>
</dbReference>
<keyword evidence="2" id="KW-1185">Reference proteome</keyword>
<evidence type="ECO:0000313" key="1">
    <source>
        <dbReference type="EMBL" id="KAJ1883608.1"/>
    </source>
</evidence>